<dbReference type="Proteomes" id="UP001177943">
    <property type="component" value="Chromosome"/>
</dbReference>
<dbReference type="PANTHER" id="PTHR10806:SF6">
    <property type="entry name" value="SIGNAL PEPTIDASE COMPLEX CATALYTIC SUBUNIT SEC11"/>
    <property type="match status" value="1"/>
</dbReference>
<dbReference type="RefSeq" id="WP_283925726.1">
    <property type="nucleotide sequence ID" value="NZ_CP126084.1"/>
</dbReference>
<evidence type="ECO:0000256" key="2">
    <source>
        <dbReference type="ARBA" id="ARBA00022692"/>
    </source>
</evidence>
<reference evidence="7" key="1">
    <citation type="submission" date="2023-05" db="EMBL/GenBank/DDBJ databases">
        <title>Comparative genomics of Bacillaceae isolates and their secondary metabolite potential.</title>
        <authorList>
            <person name="Song L."/>
            <person name="Nielsen L.J."/>
            <person name="Mohite O."/>
            <person name="Xu X."/>
            <person name="Weber T."/>
            <person name="Kovacs A.T."/>
        </authorList>
    </citation>
    <scope>NUCLEOTIDE SEQUENCE</scope>
    <source>
        <strain evidence="7">B2_4</strain>
    </source>
</reference>
<comment type="subcellular location">
    <subcellularLocation>
        <location evidence="1">Membrane</location>
    </subcellularLocation>
</comment>
<protein>
    <recommendedName>
        <fullName evidence="5">Signal peptidase I</fullName>
        <ecNumber evidence="5">3.4.21.89</ecNumber>
    </recommendedName>
</protein>
<feature type="transmembrane region" description="Helical" evidence="6">
    <location>
        <begin position="12"/>
        <end position="32"/>
    </location>
</feature>
<proteinExistence type="predicted"/>
<gene>
    <name evidence="7" type="ORF">QNH46_19730</name>
</gene>
<dbReference type="InterPro" id="IPR001733">
    <property type="entry name" value="Peptidase_S26B"/>
</dbReference>
<evidence type="ECO:0000313" key="7">
    <source>
        <dbReference type="EMBL" id="WHX48307.1"/>
    </source>
</evidence>
<evidence type="ECO:0000256" key="4">
    <source>
        <dbReference type="ARBA" id="ARBA00023136"/>
    </source>
</evidence>
<evidence type="ECO:0000313" key="8">
    <source>
        <dbReference type="Proteomes" id="UP001177943"/>
    </source>
</evidence>
<evidence type="ECO:0000256" key="1">
    <source>
        <dbReference type="ARBA" id="ARBA00004370"/>
    </source>
</evidence>
<accession>A0AA95I5M0</accession>
<dbReference type="GO" id="GO:0016020">
    <property type="term" value="C:membrane"/>
    <property type="evidence" value="ECO:0007669"/>
    <property type="project" value="UniProtKB-SubCell"/>
</dbReference>
<dbReference type="EMBL" id="CP126084">
    <property type="protein sequence ID" value="WHX48307.1"/>
    <property type="molecule type" value="Genomic_DNA"/>
</dbReference>
<dbReference type="KEGG" id="pwn:QNH46_19730"/>
<dbReference type="InterPro" id="IPR036286">
    <property type="entry name" value="LexA/Signal_pep-like_sf"/>
</dbReference>
<name>A0AA95I5M0_9BACL</name>
<dbReference type="EC" id="3.4.21.89" evidence="5"/>
<keyword evidence="4 6" id="KW-0472">Membrane</keyword>
<dbReference type="GO" id="GO:0004252">
    <property type="term" value="F:serine-type endopeptidase activity"/>
    <property type="evidence" value="ECO:0007669"/>
    <property type="project" value="UniProtKB-UniRule"/>
</dbReference>
<dbReference type="GO" id="GO:0009003">
    <property type="term" value="F:signal peptidase activity"/>
    <property type="evidence" value="ECO:0007669"/>
    <property type="project" value="UniProtKB-EC"/>
</dbReference>
<organism evidence="7 8">
    <name type="scientific">Paenibacillus woosongensis</name>
    <dbReference type="NCBI Taxonomy" id="307580"/>
    <lineage>
        <taxon>Bacteria</taxon>
        <taxon>Bacillati</taxon>
        <taxon>Bacillota</taxon>
        <taxon>Bacilli</taxon>
        <taxon>Bacillales</taxon>
        <taxon>Paenibacillaceae</taxon>
        <taxon>Paenibacillus</taxon>
    </lineage>
</organism>
<dbReference type="PRINTS" id="PR00728">
    <property type="entry name" value="SIGNALPTASE"/>
</dbReference>
<dbReference type="PANTHER" id="PTHR10806">
    <property type="entry name" value="SIGNAL PEPTIDASE COMPLEX CATALYTIC SUBUNIT SEC11"/>
    <property type="match status" value="1"/>
</dbReference>
<dbReference type="GO" id="GO:0006465">
    <property type="term" value="P:signal peptide processing"/>
    <property type="evidence" value="ECO:0007669"/>
    <property type="project" value="UniProtKB-UniRule"/>
</dbReference>
<dbReference type="CDD" id="cd06462">
    <property type="entry name" value="Peptidase_S24_S26"/>
    <property type="match status" value="1"/>
</dbReference>
<dbReference type="NCBIfam" id="NF046067">
    <property type="entry name" value="SigPepSipWBacil"/>
    <property type="match status" value="1"/>
</dbReference>
<evidence type="ECO:0000256" key="3">
    <source>
        <dbReference type="ARBA" id="ARBA00022989"/>
    </source>
</evidence>
<dbReference type="NCBIfam" id="TIGR02228">
    <property type="entry name" value="sigpep_I_arch"/>
    <property type="match status" value="1"/>
</dbReference>
<keyword evidence="3 6" id="KW-1133">Transmembrane helix</keyword>
<sequence>MKLLWKLAAQTVYYSTAAICLTVLGSVLLSRITGGEPNFYGYQLKTVLSGSMEPTIRTGSVIAISPHHAGTGIPIQDGDIITYRADEQRLITHRIIEVITSEAGGQILYRTQGDNNDAPDSALVVPANIVGVYTGFTIPYAGYLLHFAGSKAGSLLLLIVPGLILLLYGACSIWKAISQLEQGSVVQADSGADAPE</sequence>
<dbReference type="AlphaFoldDB" id="A0AA95I5M0"/>
<feature type="transmembrane region" description="Helical" evidence="6">
    <location>
        <begin position="155"/>
        <end position="177"/>
    </location>
</feature>
<feature type="transmembrane region" description="Helical" evidence="6">
    <location>
        <begin position="123"/>
        <end position="143"/>
    </location>
</feature>
<evidence type="ECO:0000256" key="5">
    <source>
        <dbReference type="NCBIfam" id="TIGR02228"/>
    </source>
</evidence>
<evidence type="ECO:0000256" key="6">
    <source>
        <dbReference type="SAM" id="Phobius"/>
    </source>
</evidence>
<dbReference type="SUPFAM" id="SSF51306">
    <property type="entry name" value="LexA/Signal peptidase"/>
    <property type="match status" value="1"/>
</dbReference>
<keyword evidence="2 6" id="KW-0812">Transmembrane</keyword>
<keyword evidence="7" id="KW-0378">Hydrolase</keyword>